<dbReference type="CDD" id="cd07012">
    <property type="entry name" value="PBP2_Bug_TTT"/>
    <property type="match status" value="1"/>
</dbReference>
<feature type="signal peptide" evidence="2">
    <location>
        <begin position="1"/>
        <end position="32"/>
    </location>
</feature>
<keyword evidence="2" id="KW-0732">Signal</keyword>
<dbReference type="PIRSF" id="PIRSF017082">
    <property type="entry name" value="YflP"/>
    <property type="match status" value="1"/>
</dbReference>
<dbReference type="InterPro" id="IPR005064">
    <property type="entry name" value="BUG"/>
</dbReference>
<protein>
    <recommendedName>
        <fullName evidence="5">Tripartite-type tricarboxylate transporter, receptor component TctC</fullName>
    </recommendedName>
</protein>
<dbReference type="Pfam" id="PF03401">
    <property type="entry name" value="TctC"/>
    <property type="match status" value="1"/>
</dbReference>
<dbReference type="Proteomes" id="UP000697995">
    <property type="component" value="Unassembled WGS sequence"/>
</dbReference>
<dbReference type="PANTHER" id="PTHR42928">
    <property type="entry name" value="TRICARBOXYLATE-BINDING PROTEIN"/>
    <property type="match status" value="1"/>
</dbReference>
<dbReference type="InterPro" id="IPR042100">
    <property type="entry name" value="Bug_dom1"/>
</dbReference>
<evidence type="ECO:0008006" key="5">
    <source>
        <dbReference type="Google" id="ProtNLM"/>
    </source>
</evidence>
<evidence type="ECO:0000256" key="2">
    <source>
        <dbReference type="SAM" id="SignalP"/>
    </source>
</evidence>
<dbReference type="Gene3D" id="3.40.190.150">
    <property type="entry name" value="Bordetella uptake gene, domain 1"/>
    <property type="match status" value="1"/>
</dbReference>
<organism evidence="3 4">
    <name type="scientific">Paracraurococcus ruber</name>
    <dbReference type="NCBI Taxonomy" id="77675"/>
    <lineage>
        <taxon>Bacteria</taxon>
        <taxon>Pseudomonadati</taxon>
        <taxon>Pseudomonadota</taxon>
        <taxon>Alphaproteobacteria</taxon>
        <taxon>Acetobacterales</taxon>
        <taxon>Roseomonadaceae</taxon>
        <taxon>Paracraurococcus</taxon>
    </lineage>
</organism>
<dbReference type="RefSeq" id="WP_133219194.1">
    <property type="nucleotide sequence ID" value="NZ_NRSG01000128.1"/>
</dbReference>
<gene>
    <name evidence="3" type="ORF">CKO45_16560</name>
</gene>
<proteinExistence type="inferred from homology"/>
<evidence type="ECO:0000313" key="3">
    <source>
        <dbReference type="EMBL" id="MBK1659845.1"/>
    </source>
</evidence>
<dbReference type="EMBL" id="NRSG01000128">
    <property type="protein sequence ID" value="MBK1659845.1"/>
    <property type="molecule type" value="Genomic_DNA"/>
</dbReference>
<evidence type="ECO:0000313" key="4">
    <source>
        <dbReference type="Proteomes" id="UP000697995"/>
    </source>
</evidence>
<evidence type="ECO:0000256" key="1">
    <source>
        <dbReference type="ARBA" id="ARBA00006987"/>
    </source>
</evidence>
<name>A0ABS1CZH5_9PROT</name>
<dbReference type="PANTHER" id="PTHR42928:SF5">
    <property type="entry name" value="BLR1237 PROTEIN"/>
    <property type="match status" value="1"/>
</dbReference>
<keyword evidence="4" id="KW-1185">Reference proteome</keyword>
<sequence>MTMRLTRRRLLAAAPLAAVPLAAAPLALPARAQGQWPDRPVRFIVGFAPGGPTDVLARRAAQGFQEILGQPVVVENRPGAAGNLGSELVARAPADGHTVLVANSGQVVINPHTYERMSFDPMRDLVPVSAMITNPFLFCVNSQLGVTTHAQLMEWLQRQPDSVKYASTGAGGITHVVTEMWRARTRANVEPVHFRGTAAAIPDVLANRTPLFFDGVQMLGQHVRSGALRAMMLTNATRSAVMPEVPTSAEAGIPDYNVQSWFAMYAPRGTPRPVVDRLAAVNRQVMGAAKMRETFAAENIECIPGSPEELGTLTQRYFAMFGEAVRAGNIRADA</sequence>
<dbReference type="PROSITE" id="PS51318">
    <property type="entry name" value="TAT"/>
    <property type="match status" value="1"/>
</dbReference>
<feature type="chain" id="PRO_5045132208" description="Tripartite-type tricarboxylate transporter, receptor component TctC" evidence="2">
    <location>
        <begin position="33"/>
        <end position="334"/>
    </location>
</feature>
<accession>A0ABS1CZH5</accession>
<comment type="similarity">
    <text evidence="1">Belongs to the UPF0065 (bug) family.</text>
</comment>
<dbReference type="InterPro" id="IPR006311">
    <property type="entry name" value="TAT_signal"/>
</dbReference>
<dbReference type="Gene3D" id="3.40.190.10">
    <property type="entry name" value="Periplasmic binding protein-like II"/>
    <property type="match status" value="1"/>
</dbReference>
<reference evidence="3 4" key="1">
    <citation type="journal article" date="2020" name="Microorganisms">
        <title>Osmotic Adaptation and Compatible Solute Biosynthesis of Phototrophic Bacteria as Revealed from Genome Analyses.</title>
        <authorList>
            <person name="Imhoff J.F."/>
            <person name="Rahn T."/>
            <person name="Kunzel S."/>
            <person name="Keller A."/>
            <person name="Neulinger S.C."/>
        </authorList>
    </citation>
    <scope>NUCLEOTIDE SEQUENCE [LARGE SCALE GENOMIC DNA]</scope>
    <source>
        <strain evidence="3 4">DSM 15382</strain>
    </source>
</reference>
<comment type="caution">
    <text evidence="3">The sequence shown here is derived from an EMBL/GenBank/DDBJ whole genome shotgun (WGS) entry which is preliminary data.</text>
</comment>